<sequence length="563" mass="63858">MESSNNQPVPRLTTSDLRDIINNIQKSWQTSNNNSLIPPESQLSPEIQQWIKKTVPTLISLAKTDENFNFPINEGFNDLIRRFLQLPTIRRELISVHPYFIALLRFPAIDASFYHRILDPNYLKINWDATEFVLKRSFIIPEGGEYRNQVKGTPLPTGGRIRPPASIQAQNDMFVQIMNSATNGNGNMNGQNWPNRPAPPPVTPAVPVPTVNGVQNIQNVANLQNDPNNGSLVKLPLSTQLFSEGIPAHSRLTKFFFPDALPDDLTVDSVEQEMSVEEFKLCFASSCKYYRWGVYRTPNFVYLDCTIGKLHFTPEFPNENLNSGCPAQIKLKVENNRIKMTYLFHHNHSFLKCEKDNVPTLKKDPVRAWLIEQALQGKDWAWVKANKEGINIAGDVEDIDLSKRINRKLYFQICRLLGAETPPDEPDESEESAPESVSPSTTANDQRESGYMFDDETHGLVQNNSYDFPTNDFHHGLSESSPANFDIPNFGQSDDDDEGEGAETEANNRRALKAECEGILKYVESTMESAFEMLPVQRLHDLKEFMKNTAKQMEQEFSSNHST</sequence>
<dbReference type="Proteomes" id="UP000000559">
    <property type="component" value="Chromosome 6"/>
</dbReference>
<feature type="compositionally biased region" description="Acidic residues" evidence="1">
    <location>
        <begin position="493"/>
        <end position="503"/>
    </location>
</feature>
<dbReference type="EMBL" id="CP017628">
    <property type="protein sequence ID" value="AOW30230.1"/>
    <property type="molecule type" value="Genomic_DNA"/>
</dbReference>
<feature type="region of interest" description="Disordered" evidence="1">
    <location>
        <begin position="420"/>
        <end position="508"/>
    </location>
</feature>
<dbReference type="OrthoDB" id="10340886at2759"/>
<feature type="compositionally biased region" description="Acidic residues" evidence="1">
    <location>
        <begin position="422"/>
        <end position="433"/>
    </location>
</feature>
<keyword evidence="4" id="KW-1185">Reference proteome</keyword>
<evidence type="ECO:0000256" key="1">
    <source>
        <dbReference type="SAM" id="MobiDB-lite"/>
    </source>
</evidence>
<feature type="compositionally biased region" description="Low complexity" evidence="1">
    <location>
        <begin position="434"/>
        <end position="443"/>
    </location>
</feature>
<name>A0A1D8PQ16_CANAL</name>
<evidence type="ECO:0000313" key="2">
    <source>
        <dbReference type="CGD" id="CAL0000185102"/>
    </source>
</evidence>
<evidence type="ECO:0000313" key="4">
    <source>
        <dbReference type="Proteomes" id="UP000000559"/>
    </source>
</evidence>
<dbReference type="KEGG" id="cal:CAALFM_C602990WA"/>
<protein>
    <submittedName>
        <fullName evidence="3">Uncharacterized protein</fullName>
    </submittedName>
</protein>
<gene>
    <name evidence="3" type="ordered locus">CAALFM_C602990WA</name>
    <name evidence="2" type="ordered locus">orf19.13024</name>
</gene>
<evidence type="ECO:0000313" key="3">
    <source>
        <dbReference type="EMBL" id="AOW30230.1"/>
    </source>
</evidence>
<reference evidence="3 4" key="1">
    <citation type="journal article" date="2004" name="Proc. Natl. Acad. Sci. U.S.A.">
        <title>The diploid genome sequence of Candida albicans.</title>
        <authorList>
            <person name="Jones T."/>
            <person name="Federspiel N.A."/>
            <person name="Chibana H."/>
            <person name="Dungan J."/>
            <person name="Kalman S."/>
            <person name="Magee B.B."/>
            <person name="Newport G."/>
            <person name="Thorstenson Y.R."/>
            <person name="Agabian N."/>
            <person name="Magee P.T."/>
            <person name="Davis R.W."/>
            <person name="Scherer S."/>
        </authorList>
    </citation>
    <scope>NUCLEOTIDE SEQUENCE [LARGE SCALE GENOMIC DNA]</scope>
    <source>
        <strain evidence="4">SC5314 / ATCC MYA-2876</strain>
    </source>
</reference>
<dbReference type="AlphaFoldDB" id="A0A1D8PQ16"/>
<accession>A0A1D8PQ16</accession>
<dbReference type="RefSeq" id="XP_719140.2">
    <property type="nucleotide sequence ID" value="XM_714047.2"/>
</dbReference>
<dbReference type="GeneID" id="3639193"/>
<dbReference type="SMR" id="A0A1D8PQ16"/>
<reference evidence="3 4" key="3">
    <citation type="journal article" date="2013" name="Genome Biol.">
        <title>Assembly of a phased diploid Candida albicans genome facilitates allele-specific measurements and provides a simple model for repeat and indel structure.</title>
        <authorList>
            <person name="Muzzey D."/>
            <person name="Schwartz K."/>
            <person name="Weissman J.S."/>
            <person name="Sherlock G."/>
        </authorList>
    </citation>
    <scope>NUCLEOTIDE SEQUENCE [LARGE SCALE GENOMIC DNA]</scope>
    <source>
        <strain evidence="4">SC5314 / ATCC MYA-2876</strain>
    </source>
</reference>
<reference evidence="3 4" key="2">
    <citation type="journal article" date="2007" name="Genome Biol.">
        <title>Assembly of the Candida albicans genome into sixteen supercontigs aligned on the eight chromosomes.</title>
        <authorList>
            <person name="van het Hoog M."/>
            <person name="Rast T.J."/>
            <person name="Martchenko M."/>
            <person name="Grindle S."/>
            <person name="Dignard D."/>
            <person name="Hogues H."/>
            <person name="Cuomo C."/>
            <person name="Berriman M."/>
            <person name="Scherer S."/>
            <person name="Magee B.B."/>
            <person name="Whiteway M."/>
            <person name="Chibana H."/>
            <person name="Nantel A."/>
            <person name="Magee P.T."/>
        </authorList>
    </citation>
    <scope>GENOME REANNOTATION</scope>
    <source>
        <strain evidence="4">SC5314 / ATCC MYA-2876</strain>
    </source>
</reference>
<dbReference type="VEuPathDB" id="FungiDB:C6_02990W_A"/>
<organism evidence="3 4">
    <name type="scientific">Candida albicans (strain SC5314 / ATCC MYA-2876)</name>
    <name type="common">Yeast</name>
    <dbReference type="NCBI Taxonomy" id="237561"/>
    <lineage>
        <taxon>Eukaryota</taxon>
        <taxon>Fungi</taxon>
        <taxon>Dikarya</taxon>
        <taxon>Ascomycota</taxon>
        <taxon>Saccharomycotina</taxon>
        <taxon>Pichiomycetes</taxon>
        <taxon>Debaryomycetaceae</taxon>
        <taxon>Candida/Lodderomyces clade</taxon>
        <taxon>Candida</taxon>
    </lineage>
</organism>
<dbReference type="InParanoid" id="A0A1D8PQ16"/>
<proteinExistence type="predicted"/>
<dbReference type="CGD" id="CAL0000185102">
    <property type="gene designation" value="orf19.13024"/>
</dbReference>